<evidence type="ECO:0000313" key="2">
    <source>
        <dbReference type="EMBL" id="KAF3034506.1"/>
    </source>
</evidence>
<accession>A0A9P5BXS0</accession>
<dbReference type="Proteomes" id="UP000758155">
    <property type="component" value="Unassembled WGS sequence"/>
</dbReference>
<dbReference type="EMBL" id="SWKV01000067">
    <property type="protein sequence ID" value="KAF3034506.1"/>
    <property type="molecule type" value="Genomic_DNA"/>
</dbReference>
<comment type="caution">
    <text evidence="2">The sequence shown here is derived from an EMBL/GenBank/DDBJ whole genome shotgun (WGS) entry which is preliminary data.</text>
</comment>
<protein>
    <submittedName>
        <fullName evidence="2">Uncharacterized protein</fullName>
    </submittedName>
</protein>
<dbReference type="AlphaFoldDB" id="A0A9P5BXS0"/>
<keyword evidence="3" id="KW-1185">Reference proteome</keyword>
<sequence length="54" mass="5909">MGIPNIFFDVDSGTNAPPFQDAEGKERDKAKKKKKTPPPVSKDLKECAVPLARP</sequence>
<gene>
    <name evidence="2" type="ORF">E8E12_005276</name>
</gene>
<proteinExistence type="predicted"/>
<organism evidence="2 3">
    <name type="scientific">Didymella heteroderae</name>
    <dbReference type="NCBI Taxonomy" id="1769908"/>
    <lineage>
        <taxon>Eukaryota</taxon>
        <taxon>Fungi</taxon>
        <taxon>Dikarya</taxon>
        <taxon>Ascomycota</taxon>
        <taxon>Pezizomycotina</taxon>
        <taxon>Dothideomycetes</taxon>
        <taxon>Pleosporomycetidae</taxon>
        <taxon>Pleosporales</taxon>
        <taxon>Pleosporineae</taxon>
        <taxon>Didymellaceae</taxon>
        <taxon>Didymella</taxon>
    </lineage>
</organism>
<evidence type="ECO:0000256" key="1">
    <source>
        <dbReference type="SAM" id="MobiDB-lite"/>
    </source>
</evidence>
<reference evidence="2" key="1">
    <citation type="submission" date="2019-04" db="EMBL/GenBank/DDBJ databases">
        <title>Sequencing of skin fungus with MAO and IRED activity.</title>
        <authorList>
            <person name="Marsaioli A.J."/>
            <person name="Bonatto J.M.C."/>
            <person name="Reis Junior O."/>
        </authorList>
    </citation>
    <scope>NUCLEOTIDE SEQUENCE</scope>
    <source>
        <strain evidence="2">28M1</strain>
    </source>
</reference>
<name>A0A9P5BXS0_9PLEO</name>
<evidence type="ECO:0000313" key="3">
    <source>
        <dbReference type="Proteomes" id="UP000758155"/>
    </source>
</evidence>
<feature type="region of interest" description="Disordered" evidence="1">
    <location>
        <begin position="1"/>
        <end position="54"/>
    </location>
</feature>